<organism evidence="2 3">
    <name type="scientific">Paenarthrobacter ilicis</name>
    <dbReference type="NCBI Taxonomy" id="43665"/>
    <lineage>
        <taxon>Bacteria</taxon>
        <taxon>Bacillati</taxon>
        <taxon>Actinomycetota</taxon>
        <taxon>Actinomycetes</taxon>
        <taxon>Micrococcales</taxon>
        <taxon>Micrococcaceae</taxon>
        <taxon>Paenarthrobacter</taxon>
    </lineage>
</organism>
<name>A0ABX0TEU5_9MICC</name>
<dbReference type="RefSeq" id="WP_167264770.1">
    <property type="nucleotide sequence ID" value="NZ_BAAAVO010000009.1"/>
</dbReference>
<evidence type="ECO:0000256" key="1">
    <source>
        <dbReference type="SAM" id="MobiDB-lite"/>
    </source>
</evidence>
<protein>
    <submittedName>
        <fullName evidence="2">Cu/Ag efflux protein CusF</fullName>
    </submittedName>
</protein>
<dbReference type="EMBL" id="JAAOZD010000002">
    <property type="protein sequence ID" value="NIJ01009.1"/>
    <property type="molecule type" value="Genomic_DNA"/>
</dbReference>
<accession>A0ABX0TEU5</accession>
<comment type="caution">
    <text evidence="2">The sequence shown here is derived from an EMBL/GenBank/DDBJ whole genome shotgun (WGS) entry which is preliminary data.</text>
</comment>
<feature type="region of interest" description="Disordered" evidence="1">
    <location>
        <begin position="32"/>
        <end position="66"/>
    </location>
</feature>
<reference evidence="2 3" key="1">
    <citation type="submission" date="2020-03" db="EMBL/GenBank/DDBJ databases">
        <title>Genomic Encyclopedia of Type Strains, Phase III (KMG-III): the genomes of soil and plant-associated and newly described type strains.</title>
        <authorList>
            <person name="Whitman W."/>
        </authorList>
    </citation>
    <scope>NUCLEOTIDE SEQUENCE [LARGE SCALE GENOMIC DNA]</scope>
    <source>
        <strain evidence="2 3">CECT 4207</strain>
    </source>
</reference>
<keyword evidence="3" id="KW-1185">Reference proteome</keyword>
<proteinExistence type="predicted"/>
<feature type="compositionally biased region" description="Low complexity" evidence="1">
    <location>
        <begin position="32"/>
        <end position="59"/>
    </location>
</feature>
<dbReference type="Proteomes" id="UP000802392">
    <property type="component" value="Unassembled WGS sequence"/>
</dbReference>
<sequence>MATLAPSLRQGLIAGAIALALTGGGAAAVWAGTQPSPSPSGSTTLPSAAPSSSAKANPAEGRGQSIHGEHVVKQADGSFRTILTQAGTIESVNATDLTVKSADGFTQRYVINGDTRILKLPADASGQRQGKGKPTLPSATVADLKTGDTVRVGGVKNGDTVTATKVAVGELPGGLLGHGHRRGHGPH</sequence>
<evidence type="ECO:0000313" key="2">
    <source>
        <dbReference type="EMBL" id="NIJ01009.1"/>
    </source>
</evidence>
<gene>
    <name evidence="2" type="ORF">FHR86_001322</name>
</gene>
<evidence type="ECO:0000313" key="3">
    <source>
        <dbReference type="Proteomes" id="UP000802392"/>
    </source>
</evidence>